<sequence length="265" mass="31222">MSHRLFLNKLTGSARLGQLLTRQNPLIVYSQLAHTIKPRTPLNKPSMFSPTILKRYWEVSFLFLLKIWGILYTYSHTYTYIRVFCLSYTLGYMRLDSKGIQLFQRKKICKKKLNLLKKKDLKIKLVILMACNLFIKYFVYIYLSFSRNLRLHRIIGFAQNIFLLIHIPTYTYTHVLKHSGFLWLGVRPVGGLYSTHQCVIRHLSHLLLPPTYLVAQTCQNYNYTFIYILKFNIILISYAFPSNFSIKLVIFQTNLMFCKIAPVSP</sequence>
<organism evidence="2 3">
    <name type="scientific">Ceratitis capitata</name>
    <name type="common">Mediterranean fruit fly</name>
    <name type="synonym">Tephritis capitata</name>
    <dbReference type="NCBI Taxonomy" id="7213"/>
    <lineage>
        <taxon>Eukaryota</taxon>
        <taxon>Metazoa</taxon>
        <taxon>Ecdysozoa</taxon>
        <taxon>Arthropoda</taxon>
        <taxon>Hexapoda</taxon>
        <taxon>Insecta</taxon>
        <taxon>Pterygota</taxon>
        <taxon>Neoptera</taxon>
        <taxon>Endopterygota</taxon>
        <taxon>Diptera</taxon>
        <taxon>Brachycera</taxon>
        <taxon>Muscomorpha</taxon>
        <taxon>Tephritoidea</taxon>
        <taxon>Tephritidae</taxon>
        <taxon>Ceratitis</taxon>
        <taxon>Ceratitis</taxon>
    </lineage>
</organism>
<keyword evidence="1" id="KW-0812">Transmembrane</keyword>
<feature type="transmembrane region" description="Helical" evidence="1">
    <location>
        <begin position="125"/>
        <end position="145"/>
    </location>
</feature>
<feature type="transmembrane region" description="Helical" evidence="1">
    <location>
        <begin position="56"/>
        <end position="74"/>
    </location>
</feature>
<dbReference type="OrthoDB" id="7988943at2759"/>
<evidence type="ECO:0000313" key="3">
    <source>
        <dbReference type="Proteomes" id="UP000606786"/>
    </source>
</evidence>
<keyword evidence="3" id="KW-1185">Reference proteome</keyword>
<dbReference type="Proteomes" id="UP000606786">
    <property type="component" value="Unassembled WGS sequence"/>
</dbReference>
<keyword evidence="1" id="KW-0472">Membrane</keyword>
<name>A0A811UB10_CERCA</name>
<dbReference type="EMBL" id="CAJHJT010000001">
    <property type="protein sequence ID" value="CAD6996074.1"/>
    <property type="molecule type" value="Genomic_DNA"/>
</dbReference>
<protein>
    <submittedName>
        <fullName evidence="2">(Mediterranean fruit fly) hypothetical protein</fullName>
    </submittedName>
</protein>
<comment type="caution">
    <text evidence="2">The sequence shown here is derived from an EMBL/GenBank/DDBJ whole genome shotgun (WGS) entry which is preliminary data.</text>
</comment>
<keyword evidence="1" id="KW-1133">Transmembrane helix</keyword>
<proteinExistence type="predicted"/>
<feature type="transmembrane region" description="Helical" evidence="1">
    <location>
        <begin position="151"/>
        <end position="172"/>
    </location>
</feature>
<accession>A0A811UB10</accession>
<reference evidence="2" key="1">
    <citation type="submission" date="2020-11" db="EMBL/GenBank/DDBJ databases">
        <authorList>
            <person name="Whitehead M."/>
        </authorList>
    </citation>
    <scope>NUCLEOTIDE SEQUENCE</scope>
    <source>
        <strain evidence="2">EGII</strain>
    </source>
</reference>
<gene>
    <name evidence="2" type="ORF">CCAP1982_LOCUS4781</name>
</gene>
<evidence type="ECO:0000256" key="1">
    <source>
        <dbReference type="SAM" id="Phobius"/>
    </source>
</evidence>
<dbReference type="AlphaFoldDB" id="A0A811UB10"/>
<evidence type="ECO:0000313" key="2">
    <source>
        <dbReference type="EMBL" id="CAD6996074.1"/>
    </source>
</evidence>